<proteinExistence type="inferred from homology"/>
<evidence type="ECO:0000256" key="8">
    <source>
        <dbReference type="RuleBase" id="RU363041"/>
    </source>
</evidence>
<keyword evidence="6 8" id="KW-1133">Transmembrane helix</keyword>
<accession>A0A2P7QYA6</accession>
<sequence>MSFDLHFLLFAIPAVILIGLAKGGFSGLGALGTPLMALGTGDPVKAAAILLPILIAQDVVGVAAFRKSWDAWILKAMLPGAVAGIGLGYVLAAAVSSAAVMASLGAVSILFGAYRLWAERGGRIAASSTSPAWVGALFGVATGFTSQIAHAGGPPFQMWVMPRKLPRDVFVGTSAIFFAVVNWIKVPAYLALGQFTTENAVTAAMLLPLAVLSSLAGVKLVRKVSPERFYVIVYWLMIVAGTKLLLDGLGLA</sequence>
<comment type="caution">
    <text evidence="9">The sequence shown here is derived from an EMBL/GenBank/DDBJ whole genome shotgun (WGS) entry which is preliminary data.</text>
</comment>
<organism evidence="9 10">
    <name type="scientific">Allosphingosinicella deserti</name>
    <dbReference type="NCBI Taxonomy" id="2116704"/>
    <lineage>
        <taxon>Bacteria</taxon>
        <taxon>Pseudomonadati</taxon>
        <taxon>Pseudomonadota</taxon>
        <taxon>Alphaproteobacteria</taxon>
        <taxon>Sphingomonadales</taxon>
        <taxon>Sphingomonadaceae</taxon>
        <taxon>Allosphingosinicella</taxon>
    </lineage>
</organism>
<protein>
    <recommendedName>
        <fullName evidence="8">Probable membrane transporter protein</fullName>
    </recommendedName>
</protein>
<keyword evidence="7 8" id="KW-0472">Membrane</keyword>
<dbReference type="PANTHER" id="PTHR30269:SF37">
    <property type="entry name" value="MEMBRANE TRANSPORTER PROTEIN"/>
    <property type="match status" value="1"/>
</dbReference>
<evidence type="ECO:0000256" key="3">
    <source>
        <dbReference type="ARBA" id="ARBA00022448"/>
    </source>
</evidence>
<keyword evidence="4 8" id="KW-1003">Cell membrane</keyword>
<evidence type="ECO:0000256" key="6">
    <source>
        <dbReference type="ARBA" id="ARBA00022989"/>
    </source>
</evidence>
<feature type="transmembrane region" description="Helical" evidence="8">
    <location>
        <begin position="72"/>
        <end position="92"/>
    </location>
</feature>
<name>A0A2P7QYA6_9SPHN</name>
<comment type="similarity">
    <text evidence="2 8">Belongs to the 4-toluene sulfonate uptake permease (TSUP) (TC 2.A.102) family.</text>
</comment>
<dbReference type="AlphaFoldDB" id="A0A2P7QYA6"/>
<keyword evidence="10" id="KW-1185">Reference proteome</keyword>
<gene>
    <name evidence="9" type="ORF">C7I55_00585</name>
</gene>
<dbReference type="GO" id="GO:0005886">
    <property type="term" value="C:plasma membrane"/>
    <property type="evidence" value="ECO:0007669"/>
    <property type="project" value="UniProtKB-SubCell"/>
</dbReference>
<feature type="transmembrane region" description="Helical" evidence="8">
    <location>
        <begin position="169"/>
        <end position="192"/>
    </location>
</feature>
<dbReference type="InterPro" id="IPR002781">
    <property type="entry name" value="TM_pro_TauE-like"/>
</dbReference>
<dbReference type="RefSeq" id="WP_106510967.1">
    <property type="nucleotide sequence ID" value="NZ_PXYI01000001.1"/>
</dbReference>
<evidence type="ECO:0000256" key="1">
    <source>
        <dbReference type="ARBA" id="ARBA00004651"/>
    </source>
</evidence>
<dbReference type="OrthoDB" id="7028171at2"/>
<dbReference type="PANTHER" id="PTHR30269">
    <property type="entry name" value="TRANSMEMBRANE PROTEIN YFCA"/>
    <property type="match status" value="1"/>
</dbReference>
<evidence type="ECO:0000313" key="10">
    <source>
        <dbReference type="Proteomes" id="UP000241167"/>
    </source>
</evidence>
<dbReference type="InterPro" id="IPR052017">
    <property type="entry name" value="TSUP"/>
</dbReference>
<comment type="subcellular location">
    <subcellularLocation>
        <location evidence="1 8">Cell membrane</location>
        <topology evidence="1 8">Multi-pass membrane protein</topology>
    </subcellularLocation>
</comment>
<feature type="transmembrane region" description="Helical" evidence="8">
    <location>
        <begin position="229"/>
        <end position="246"/>
    </location>
</feature>
<feature type="transmembrane region" description="Helical" evidence="8">
    <location>
        <begin position="98"/>
        <end position="118"/>
    </location>
</feature>
<dbReference type="EMBL" id="PXYI01000001">
    <property type="protein sequence ID" value="PSJ42951.1"/>
    <property type="molecule type" value="Genomic_DNA"/>
</dbReference>
<dbReference type="Proteomes" id="UP000241167">
    <property type="component" value="Unassembled WGS sequence"/>
</dbReference>
<keyword evidence="3" id="KW-0813">Transport</keyword>
<keyword evidence="5 8" id="KW-0812">Transmembrane</keyword>
<evidence type="ECO:0000313" key="9">
    <source>
        <dbReference type="EMBL" id="PSJ42951.1"/>
    </source>
</evidence>
<feature type="transmembrane region" description="Helical" evidence="8">
    <location>
        <begin position="47"/>
        <end position="65"/>
    </location>
</feature>
<evidence type="ECO:0000256" key="2">
    <source>
        <dbReference type="ARBA" id="ARBA00009142"/>
    </source>
</evidence>
<evidence type="ECO:0000256" key="7">
    <source>
        <dbReference type="ARBA" id="ARBA00023136"/>
    </source>
</evidence>
<evidence type="ECO:0000256" key="4">
    <source>
        <dbReference type="ARBA" id="ARBA00022475"/>
    </source>
</evidence>
<feature type="transmembrane region" description="Helical" evidence="8">
    <location>
        <begin position="130"/>
        <end position="149"/>
    </location>
</feature>
<evidence type="ECO:0000256" key="5">
    <source>
        <dbReference type="ARBA" id="ARBA00022692"/>
    </source>
</evidence>
<reference evidence="9 10" key="1">
    <citation type="submission" date="2018-03" db="EMBL/GenBank/DDBJ databases">
        <title>The draft genome of Sphingosinicella sp. GL-C-18.</title>
        <authorList>
            <person name="Liu L."/>
            <person name="Li L."/>
            <person name="Liang L."/>
            <person name="Zhang X."/>
            <person name="Wang T."/>
        </authorList>
    </citation>
    <scope>NUCLEOTIDE SEQUENCE [LARGE SCALE GENOMIC DNA]</scope>
    <source>
        <strain evidence="9 10">GL-C-18</strain>
    </source>
</reference>
<dbReference type="Pfam" id="PF01925">
    <property type="entry name" value="TauE"/>
    <property type="match status" value="1"/>
</dbReference>